<reference evidence="2 4" key="1">
    <citation type="submission" date="2024-01" db="EMBL/GenBank/DDBJ databases">
        <title>Seven novel Bacillus-like species.</title>
        <authorList>
            <person name="Liu G."/>
        </authorList>
    </citation>
    <scope>NUCLEOTIDE SEQUENCE [LARGE SCALE GENOMIC DNA]</scope>
    <source>
        <strain evidence="2 4">FJAT-53711</strain>
    </source>
</reference>
<keyword evidence="1" id="KW-1133">Transmembrane helix</keyword>
<feature type="transmembrane region" description="Helical" evidence="1">
    <location>
        <begin position="60"/>
        <end position="80"/>
    </location>
</feature>
<feature type="transmembrane region" description="Helical" evidence="1">
    <location>
        <begin position="111"/>
        <end position="129"/>
    </location>
</feature>
<dbReference type="Proteomes" id="UP001367922">
    <property type="component" value="Unassembled WGS sequence"/>
</dbReference>
<keyword evidence="1" id="KW-0812">Transmembrane</keyword>
<keyword evidence="4" id="KW-1185">Reference proteome</keyword>
<gene>
    <name evidence="2" type="ORF">WAX78_04820</name>
    <name evidence="3" type="ORF">WAX78_14865</name>
</gene>
<feature type="transmembrane region" description="Helical" evidence="1">
    <location>
        <begin position="86"/>
        <end position="104"/>
    </location>
</feature>
<proteinExistence type="predicted"/>
<organism evidence="2 4">
    <name type="scientific">Bacillus yunxiaonensis</name>
    <dbReference type="NCBI Taxonomy" id="3127665"/>
    <lineage>
        <taxon>Bacteria</taxon>
        <taxon>Bacillati</taxon>
        <taxon>Bacillota</taxon>
        <taxon>Bacilli</taxon>
        <taxon>Bacillales</taxon>
        <taxon>Bacillaceae</taxon>
        <taxon>Bacillus</taxon>
    </lineage>
</organism>
<dbReference type="EMBL" id="JBAWSV010000005">
    <property type="protein sequence ID" value="MEI4830731.1"/>
    <property type="molecule type" value="Genomic_DNA"/>
</dbReference>
<dbReference type="EMBL" id="JBAWSV010000001">
    <property type="protein sequence ID" value="MEI4828772.1"/>
    <property type="molecule type" value="Genomic_DNA"/>
</dbReference>
<dbReference type="InterPro" id="IPR025671">
    <property type="entry name" value="HXXEE"/>
</dbReference>
<name>A0ABU8FS22_9BACI</name>
<feature type="transmembrane region" description="Helical" evidence="1">
    <location>
        <begin position="141"/>
        <end position="159"/>
    </location>
</feature>
<evidence type="ECO:0000313" key="2">
    <source>
        <dbReference type="EMBL" id="MEI4828772.1"/>
    </source>
</evidence>
<sequence length="175" mass="20732">MNDIQVMVWLFPILFIFHDFEEIIFIQPWIRKNRGYLCERFPTLSKRLLPHFDNITTSSFALGVAEEFILISIITIFSYAMNWYSLWLGLFIAFTLHLVIHCFQTLIIRRYVPAIITSIICLPICIYIIKHIVQLFPLDTIVLYSILGFIIMVVNLAIIHKVMDIFNKWLAQYEQ</sequence>
<dbReference type="RefSeq" id="WP_336481130.1">
    <property type="nucleotide sequence ID" value="NZ_JBAWSV010000001.1"/>
</dbReference>
<keyword evidence="1" id="KW-0472">Membrane</keyword>
<dbReference type="Pfam" id="PF13787">
    <property type="entry name" value="HXXEE"/>
    <property type="match status" value="1"/>
</dbReference>
<evidence type="ECO:0000256" key="1">
    <source>
        <dbReference type="SAM" id="Phobius"/>
    </source>
</evidence>
<feature type="transmembrane region" description="Helical" evidence="1">
    <location>
        <begin position="6"/>
        <end position="26"/>
    </location>
</feature>
<comment type="caution">
    <text evidence="2">The sequence shown here is derived from an EMBL/GenBank/DDBJ whole genome shotgun (WGS) entry which is preliminary data.</text>
</comment>
<evidence type="ECO:0000313" key="3">
    <source>
        <dbReference type="EMBL" id="MEI4830731.1"/>
    </source>
</evidence>
<evidence type="ECO:0000313" key="4">
    <source>
        <dbReference type="Proteomes" id="UP001367922"/>
    </source>
</evidence>
<accession>A0ABU8FS22</accession>
<protein>
    <submittedName>
        <fullName evidence="2">HXXEE domain-containing protein</fullName>
    </submittedName>
</protein>